<accession>A0AAE3M293</accession>
<comment type="caution">
    <text evidence="1">The sequence shown here is derived from an EMBL/GenBank/DDBJ whole genome shotgun (WGS) entry which is preliminary data.</text>
</comment>
<dbReference type="Proteomes" id="UP001209229">
    <property type="component" value="Unassembled WGS sequence"/>
</dbReference>
<reference evidence="1" key="1">
    <citation type="submission" date="2022-10" db="EMBL/GenBank/DDBJ databases">
        <authorList>
            <person name="Yu W.X."/>
        </authorList>
    </citation>
    <scope>NUCLEOTIDE SEQUENCE</scope>
    <source>
        <strain evidence="1">AAT</strain>
    </source>
</reference>
<sequence length="141" mass="16028">MIRKDYILRMIEEIAKVIAAILGLLKKGDIEQAQKLYTGALNRAFNLDENKILEMDVEQLRAIFENQFGESYEGLEIIAGLLVKGGDIHLEANDEDKAELCYMKALSLYNLVEMESGTYSLNRQAEMKKVTQLIDALKNRV</sequence>
<proteinExistence type="predicted"/>
<dbReference type="AlphaFoldDB" id="A0AAE3M293"/>
<gene>
    <name evidence="1" type="ORF">OM075_02970</name>
</gene>
<evidence type="ECO:0000313" key="1">
    <source>
        <dbReference type="EMBL" id="MCW3785410.1"/>
    </source>
</evidence>
<evidence type="ECO:0000313" key="2">
    <source>
        <dbReference type="Proteomes" id="UP001209229"/>
    </source>
</evidence>
<dbReference type="EMBL" id="JAPDPJ010000003">
    <property type="protein sequence ID" value="MCW3785410.1"/>
    <property type="molecule type" value="Genomic_DNA"/>
</dbReference>
<protein>
    <submittedName>
        <fullName evidence="1">DUF6483 family protein</fullName>
    </submittedName>
</protein>
<dbReference type="RefSeq" id="WP_301188982.1">
    <property type="nucleotide sequence ID" value="NZ_JAPDPJ010000003.1"/>
</dbReference>
<keyword evidence="2" id="KW-1185">Reference proteome</keyword>
<name>A0AAE3M293_9BACT</name>
<organism evidence="1 2">
    <name type="scientific">Plebeiibacterium sediminum</name>
    <dbReference type="NCBI Taxonomy" id="2992112"/>
    <lineage>
        <taxon>Bacteria</taxon>
        <taxon>Pseudomonadati</taxon>
        <taxon>Bacteroidota</taxon>
        <taxon>Bacteroidia</taxon>
        <taxon>Marinilabiliales</taxon>
        <taxon>Marinilabiliaceae</taxon>
        <taxon>Plebeiibacterium</taxon>
    </lineage>
</organism>